<proteinExistence type="predicted"/>
<feature type="signal peptide" evidence="2">
    <location>
        <begin position="1"/>
        <end position="35"/>
    </location>
</feature>
<dbReference type="PROSITE" id="PS51257">
    <property type="entry name" value="PROKAR_LIPOPROTEIN"/>
    <property type="match status" value="1"/>
</dbReference>
<dbReference type="PANTHER" id="PTHR39198">
    <property type="entry name" value="HYPOTHETICAL MEMBRANE PROTEIN, CONSERVED"/>
    <property type="match status" value="1"/>
</dbReference>
<dbReference type="AlphaFoldDB" id="A0A9D1WS87"/>
<reference evidence="4" key="1">
    <citation type="journal article" date="2021" name="PeerJ">
        <title>Extensive microbial diversity within the chicken gut microbiome revealed by metagenomics and culture.</title>
        <authorList>
            <person name="Gilroy R."/>
            <person name="Ravi A."/>
            <person name="Getino M."/>
            <person name="Pursley I."/>
            <person name="Horton D.L."/>
            <person name="Alikhan N.F."/>
            <person name="Baker D."/>
            <person name="Gharbi K."/>
            <person name="Hall N."/>
            <person name="Watson M."/>
            <person name="Adriaenssens E.M."/>
            <person name="Foster-Nyarko E."/>
            <person name="Jarju S."/>
            <person name="Secka A."/>
            <person name="Antonio M."/>
            <person name="Oren A."/>
            <person name="Chaudhuri R.R."/>
            <person name="La Ragione R."/>
            <person name="Hildebrand F."/>
            <person name="Pallen M.J."/>
        </authorList>
    </citation>
    <scope>NUCLEOTIDE SEQUENCE</scope>
    <source>
        <strain evidence="4">CHK188-5543</strain>
    </source>
</reference>
<reference evidence="4" key="2">
    <citation type="submission" date="2021-04" db="EMBL/GenBank/DDBJ databases">
        <authorList>
            <person name="Gilroy R."/>
        </authorList>
    </citation>
    <scope>NUCLEOTIDE SEQUENCE</scope>
    <source>
        <strain evidence="4">CHK188-5543</strain>
    </source>
</reference>
<dbReference type="Proteomes" id="UP000886800">
    <property type="component" value="Unassembled WGS sequence"/>
</dbReference>
<evidence type="ECO:0000259" key="3">
    <source>
        <dbReference type="Pfam" id="PF10633"/>
    </source>
</evidence>
<evidence type="ECO:0000256" key="1">
    <source>
        <dbReference type="SAM" id="Phobius"/>
    </source>
</evidence>
<keyword evidence="1" id="KW-1133">Transmembrane helix</keyword>
<dbReference type="Pfam" id="PF10633">
    <property type="entry name" value="NPCBM_assoc"/>
    <property type="match status" value="1"/>
</dbReference>
<evidence type="ECO:0000256" key="2">
    <source>
        <dbReference type="SAM" id="SignalP"/>
    </source>
</evidence>
<comment type="caution">
    <text evidence="4">The sequence shown here is derived from an EMBL/GenBank/DDBJ whole genome shotgun (WGS) entry which is preliminary data.</text>
</comment>
<dbReference type="PANTHER" id="PTHR39198:SF1">
    <property type="entry name" value="ALPHA-GALACTOSIDASE NEW3 DOMAIN-CONTAINING PROTEIN"/>
    <property type="match status" value="1"/>
</dbReference>
<feature type="domain" description="Alpha-galactosidase NEW3" evidence="3">
    <location>
        <begin position="277"/>
        <end position="351"/>
    </location>
</feature>
<dbReference type="EMBL" id="DXES01000167">
    <property type="protein sequence ID" value="HIX66126.1"/>
    <property type="molecule type" value="Genomic_DNA"/>
</dbReference>
<accession>A0A9D1WS87</accession>
<organism evidence="4 5">
    <name type="scientific">Candidatus Anaerotruncus excrementipullorum</name>
    <dbReference type="NCBI Taxonomy" id="2838465"/>
    <lineage>
        <taxon>Bacteria</taxon>
        <taxon>Bacillati</taxon>
        <taxon>Bacillota</taxon>
        <taxon>Clostridia</taxon>
        <taxon>Eubacteriales</taxon>
        <taxon>Oscillospiraceae</taxon>
        <taxon>Anaerotruncus</taxon>
    </lineage>
</organism>
<feature type="transmembrane region" description="Helical" evidence="1">
    <location>
        <begin position="370"/>
        <end position="390"/>
    </location>
</feature>
<evidence type="ECO:0000313" key="4">
    <source>
        <dbReference type="EMBL" id="HIX66126.1"/>
    </source>
</evidence>
<dbReference type="Gene3D" id="2.60.40.10">
    <property type="entry name" value="Immunoglobulins"/>
    <property type="match status" value="1"/>
</dbReference>
<gene>
    <name evidence="4" type="ORF">H9736_07750</name>
</gene>
<keyword evidence="1" id="KW-0812">Transmembrane</keyword>
<protein>
    <recommendedName>
        <fullName evidence="3">Alpha-galactosidase NEW3 domain-containing protein</fullName>
    </recommendedName>
</protein>
<feature type="chain" id="PRO_5038547669" description="Alpha-galactosidase NEW3 domain-containing protein" evidence="2">
    <location>
        <begin position="36"/>
        <end position="396"/>
    </location>
</feature>
<evidence type="ECO:0000313" key="5">
    <source>
        <dbReference type="Proteomes" id="UP000886800"/>
    </source>
</evidence>
<keyword evidence="2" id="KW-0732">Signal</keyword>
<dbReference type="InterPro" id="IPR013783">
    <property type="entry name" value="Ig-like_fold"/>
</dbReference>
<dbReference type="InterPro" id="IPR018905">
    <property type="entry name" value="A-galactase_NEW3"/>
</dbReference>
<sequence>MNKTLTKRLQGWARRLGAAALAGVLACTLAVGAFAAGGLELSTDYPGIAARAGDSLTFDLDLTNTSGAGLSAALSVASIPEGWTGYFTGDGSRISRVYAKSGLNDGAAVFNLEIPADAANGSYTVALAASAAGASSTLELELTLDEEQVGGSALATEYAQQEGDSDTTFTFSTTLTNNTPNEQSYSLSANPPEGWTVGFQPSGESTQVAAVTVDARGSQGLSIRVNPPETVEAGEYTIPVSAISSAETLSDELTVVITGTHEVVLATPSGRLSFDAKANQESAVTLSITNTGNVDLQNLNLTSTPPSGWSVTFSESTIDLLEAGATKEVTAYVKPAEDALSGDYALTLKLSNSDASDQAEFRVTVKTETLWGVVGVLILLAALAGLAYVFRKYGRR</sequence>
<name>A0A9D1WS87_9FIRM</name>
<keyword evidence="1" id="KW-0472">Membrane</keyword>